<sequence length="339" mass="36689">MSADAAPPMVEAIGLTKTFAIPAATLFGRARPVAAAVDVSFRIPRGRTFGLVGESGSGKSTVAKLLLKLEAPSAGRLLVEGQDIFAQTPAEELAYRRKVQAVFQDPYGALSPRMRADRIVTEPLRAHGMDRREAEARAPELLRLVGLPPDSARKYPHEFSGGQRQRLAIARALSVDPALLVLDEPVSALDVSVRAQVLTLLREMQQRLDLTYLFIGHDLAVVRYLSDTVGVMYFGRLVELGPARRVLRRPAHPYTRRLVALAAGDAPLGAVRLQGELPNPLAPPSGCLFRTRCPYADATCAARLPEMRLAEPDHLVACHHHEAVAAGAKAETGPMLQEA</sequence>
<dbReference type="EMBL" id="BMKS01000004">
    <property type="protein sequence ID" value="GGG28208.1"/>
    <property type="molecule type" value="Genomic_DNA"/>
</dbReference>
<keyword evidence="4" id="KW-0547">Nucleotide-binding</keyword>
<evidence type="ECO:0000313" key="8">
    <source>
        <dbReference type="Proteomes" id="UP000597507"/>
    </source>
</evidence>
<dbReference type="InterPro" id="IPR013563">
    <property type="entry name" value="Oligopep_ABC_C"/>
</dbReference>
<feature type="domain" description="ABC transporter" evidence="6">
    <location>
        <begin position="10"/>
        <end position="259"/>
    </location>
</feature>
<dbReference type="SUPFAM" id="SSF52540">
    <property type="entry name" value="P-loop containing nucleoside triphosphate hydrolases"/>
    <property type="match status" value="1"/>
</dbReference>
<dbReference type="PANTHER" id="PTHR43776">
    <property type="entry name" value="TRANSPORT ATP-BINDING PROTEIN"/>
    <property type="match status" value="1"/>
</dbReference>
<protein>
    <submittedName>
        <fullName evidence="7">ABC transporter ATP-binding protein</fullName>
    </submittedName>
</protein>
<name>A0A8J2ZAC7_9PROT</name>
<dbReference type="CDD" id="cd03257">
    <property type="entry name" value="ABC_NikE_OppD_transporters"/>
    <property type="match status" value="1"/>
</dbReference>
<dbReference type="InterPro" id="IPR017871">
    <property type="entry name" value="ABC_transporter-like_CS"/>
</dbReference>
<evidence type="ECO:0000259" key="6">
    <source>
        <dbReference type="PROSITE" id="PS50893"/>
    </source>
</evidence>
<comment type="subcellular location">
    <subcellularLocation>
        <location evidence="1">Cell inner membrane</location>
        <topology evidence="1">Peripheral membrane protein</topology>
    </subcellularLocation>
</comment>
<evidence type="ECO:0000256" key="5">
    <source>
        <dbReference type="ARBA" id="ARBA00022840"/>
    </source>
</evidence>
<dbReference type="Proteomes" id="UP000597507">
    <property type="component" value="Unassembled WGS sequence"/>
</dbReference>
<comment type="similarity">
    <text evidence="2">Belongs to the ABC transporter superfamily.</text>
</comment>
<dbReference type="InterPro" id="IPR027417">
    <property type="entry name" value="P-loop_NTPase"/>
</dbReference>
<reference evidence="7 8" key="1">
    <citation type="journal article" date="2014" name="Int. J. Syst. Evol. Microbiol.">
        <title>Complete genome sequence of Corynebacterium casei LMG S-19264T (=DSM 44701T), isolated from a smear-ripened cheese.</title>
        <authorList>
            <consortium name="US DOE Joint Genome Institute (JGI-PGF)"/>
            <person name="Walter F."/>
            <person name="Albersmeier A."/>
            <person name="Kalinowski J."/>
            <person name="Ruckert C."/>
        </authorList>
    </citation>
    <scope>NUCLEOTIDE SEQUENCE [LARGE SCALE GENOMIC DNA]</scope>
    <source>
        <strain evidence="7 8">CGMCC 1.16330</strain>
    </source>
</reference>
<proteinExistence type="inferred from homology"/>
<keyword evidence="3" id="KW-0813">Transport</keyword>
<dbReference type="PANTHER" id="PTHR43776:SF7">
    <property type="entry name" value="D,D-DIPEPTIDE TRANSPORT ATP-BINDING PROTEIN DDPF-RELATED"/>
    <property type="match status" value="1"/>
</dbReference>
<evidence type="ECO:0000256" key="1">
    <source>
        <dbReference type="ARBA" id="ARBA00004417"/>
    </source>
</evidence>
<dbReference type="GO" id="GO:0015833">
    <property type="term" value="P:peptide transport"/>
    <property type="evidence" value="ECO:0007669"/>
    <property type="project" value="InterPro"/>
</dbReference>
<evidence type="ECO:0000313" key="7">
    <source>
        <dbReference type="EMBL" id="GGG28208.1"/>
    </source>
</evidence>
<dbReference type="GO" id="GO:0055085">
    <property type="term" value="P:transmembrane transport"/>
    <property type="evidence" value="ECO:0007669"/>
    <property type="project" value="UniProtKB-ARBA"/>
</dbReference>
<dbReference type="SMART" id="SM00382">
    <property type="entry name" value="AAA"/>
    <property type="match status" value="1"/>
</dbReference>
<evidence type="ECO:0000256" key="4">
    <source>
        <dbReference type="ARBA" id="ARBA00022741"/>
    </source>
</evidence>
<dbReference type="FunFam" id="3.40.50.300:FF:000016">
    <property type="entry name" value="Oligopeptide ABC transporter ATP-binding component"/>
    <property type="match status" value="1"/>
</dbReference>
<dbReference type="NCBIfam" id="TIGR01727">
    <property type="entry name" value="oligo_HPY"/>
    <property type="match status" value="1"/>
</dbReference>
<keyword evidence="8" id="KW-1185">Reference proteome</keyword>
<dbReference type="AlphaFoldDB" id="A0A8J2ZAC7"/>
<accession>A0A8J2ZAC7</accession>
<gene>
    <name evidence="7" type="ORF">GCM10010964_15120</name>
</gene>
<dbReference type="InterPro" id="IPR050319">
    <property type="entry name" value="ABC_transp_ATP-bind"/>
</dbReference>
<dbReference type="GO" id="GO:0005886">
    <property type="term" value="C:plasma membrane"/>
    <property type="evidence" value="ECO:0007669"/>
    <property type="project" value="UniProtKB-SubCell"/>
</dbReference>
<keyword evidence="5 7" id="KW-0067">ATP-binding</keyword>
<dbReference type="GO" id="GO:0016887">
    <property type="term" value="F:ATP hydrolysis activity"/>
    <property type="evidence" value="ECO:0007669"/>
    <property type="project" value="InterPro"/>
</dbReference>
<dbReference type="Pfam" id="PF08352">
    <property type="entry name" value="oligo_HPY"/>
    <property type="match status" value="1"/>
</dbReference>
<dbReference type="PROSITE" id="PS50893">
    <property type="entry name" value="ABC_TRANSPORTER_2"/>
    <property type="match status" value="1"/>
</dbReference>
<dbReference type="Gene3D" id="3.40.50.300">
    <property type="entry name" value="P-loop containing nucleotide triphosphate hydrolases"/>
    <property type="match status" value="1"/>
</dbReference>
<dbReference type="PROSITE" id="PS00211">
    <property type="entry name" value="ABC_TRANSPORTER_1"/>
    <property type="match status" value="1"/>
</dbReference>
<comment type="caution">
    <text evidence="7">The sequence shown here is derived from an EMBL/GenBank/DDBJ whole genome shotgun (WGS) entry which is preliminary data.</text>
</comment>
<dbReference type="InterPro" id="IPR003439">
    <property type="entry name" value="ABC_transporter-like_ATP-bd"/>
</dbReference>
<evidence type="ECO:0000256" key="3">
    <source>
        <dbReference type="ARBA" id="ARBA00022448"/>
    </source>
</evidence>
<dbReference type="Pfam" id="PF00005">
    <property type="entry name" value="ABC_tran"/>
    <property type="match status" value="1"/>
</dbReference>
<dbReference type="InterPro" id="IPR003593">
    <property type="entry name" value="AAA+_ATPase"/>
</dbReference>
<dbReference type="RefSeq" id="WP_188899422.1">
    <property type="nucleotide sequence ID" value="NZ_BMKS01000004.1"/>
</dbReference>
<dbReference type="GO" id="GO:0005524">
    <property type="term" value="F:ATP binding"/>
    <property type="evidence" value="ECO:0007669"/>
    <property type="project" value="UniProtKB-KW"/>
</dbReference>
<organism evidence="7 8">
    <name type="scientific">Caldovatus sediminis</name>
    <dbReference type="NCBI Taxonomy" id="2041189"/>
    <lineage>
        <taxon>Bacteria</taxon>
        <taxon>Pseudomonadati</taxon>
        <taxon>Pseudomonadota</taxon>
        <taxon>Alphaproteobacteria</taxon>
        <taxon>Acetobacterales</taxon>
        <taxon>Roseomonadaceae</taxon>
        <taxon>Caldovatus</taxon>
    </lineage>
</organism>
<evidence type="ECO:0000256" key="2">
    <source>
        <dbReference type="ARBA" id="ARBA00005417"/>
    </source>
</evidence>